<accession>A0A0M3I0Y1</accession>
<reference evidence="2" key="1">
    <citation type="submission" date="2017-02" db="UniProtKB">
        <authorList>
            <consortium name="WormBaseParasite"/>
        </authorList>
    </citation>
    <scope>IDENTIFICATION</scope>
</reference>
<evidence type="ECO:0000313" key="2">
    <source>
        <dbReference type="WBParaSite" id="ALUE_0000985501-mRNA-1"/>
    </source>
</evidence>
<name>A0A0M3I0Y1_ASCLU</name>
<dbReference type="Proteomes" id="UP000036681">
    <property type="component" value="Unplaced"/>
</dbReference>
<protein>
    <submittedName>
        <fullName evidence="2">NTP_transf_2 domain-containing protein</fullName>
    </submittedName>
</protein>
<proteinExistence type="predicted"/>
<dbReference type="WBParaSite" id="ALUE_0000985501-mRNA-1">
    <property type="protein sequence ID" value="ALUE_0000985501-mRNA-1"/>
    <property type="gene ID" value="ALUE_0000985501"/>
</dbReference>
<dbReference type="AlphaFoldDB" id="A0A0M3I0Y1"/>
<evidence type="ECO:0000313" key="1">
    <source>
        <dbReference type="Proteomes" id="UP000036681"/>
    </source>
</evidence>
<sequence length="188" mass="21029">MTDHSESADSDILTTIGSIVDVQRAIEASLGENLPHYGEASTHQIYNGQPHSSINDTVNRRYTLHIRIVTPLRTKTTAPSAQNEQKGSRLCYQAPRRPLYCQHPLAEALRRKYLMTQLRISATAKPSSSASDDHCESCHELLLIIFRWEKQIRVDRLVCGSSVVEHSLDKWNISSSNTSVESGETVQA</sequence>
<organism evidence="1 2">
    <name type="scientific">Ascaris lumbricoides</name>
    <name type="common">Giant roundworm</name>
    <dbReference type="NCBI Taxonomy" id="6252"/>
    <lineage>
        <taxon>Eukaryota</taxon>
        <taxon>Metazoa</taxon>
        <taxon>Ecdysozoa</taxon>
        <taxon>Nematoda</taxon>
        <taxon>Chromadorea</taxon>
        <taxon>Rhabditida</taxon>
        <taxon>Spirurina</taxon>
        <taxon>Ascaridomorpha</taxon>
        <taxon>Ascaridoidea</taxon>
        <taxon>Ascarididae</taxon>
        <taxon>Ascaris</taxon>
    </lineage>
</organism>
<keyword evidence="1" id="KW-1185">Reference proteome</keyword>